<dbReference type="PANTHER" id="PTHR46610">
    <property type="entry name" value="OS05G0181300 PROTEIN"/>
    <property type="match status" value="1"/>
</dbReference>
<dbReference type="PANTHER" id="PTHR46610:SF3">
    <property type="entry name" value="OS01G0238200 PROTEIN"/>
    <property type="match status" value="1"/>
</dbReference>
<accession>A0A6V7P077</accession>
<keyword evidence="1" id="KW-0472">Membrane</keyword>
<proteinExistence type="predicted"/>
<feature type="transmembrane region" description="Helical" evidence="1">
    <location>
        <begin position="123"/>
        <end position="141"/>
    </location>
</feature>
<evidence type="ECO:0000313" key="2">
    <source>
        <dbReference type="EMBL" id="CAD1824235.1"/>
    </source>
</evidence>
<name>A0A6V7P077_ANACO</name>
<sequence>MAASAIASAISSSSSSLSSSPFSRSHLLPSRRRPLKVFAMASKKKLIRYSACNISRDFDSVLGFMTPSSYGRLLVPVFLLAYVSANSSAARLFACVSFLILLLLHICICLYEAAPHGSPRRGIIRAAVWSLSTLLTAMFSYCVAETLPLPVAVVVWCAGAATVTFGFYLLFVYNNCKTDGATDATAAEKPAAID</sequence>
<reference evidence="2" key="1">
    <citation type="submission" date="2020-07" db="EMBL/GenBank/DDBJ databases">
        <authorList>
            <person name="Lin J."/>
        </authorList>
    </citation>
    <scope>NUCLEOTIDE SEQUENCE</scope>
</reference>
<dbReference type="EMBL" id="LR862143">
    <property type="protein sequence ID" value="CAD1824235.1"/>
    <property type="molecule type" value="Genomic_DNA"/>
</dbReference>
<keyword evidence="1" id="KW-1133">Transmembrane helix</keyword>
<dbReference type="InterPro" id="IPR045501">
    <property type="entry name" value="DUF6490"/>
</dbReference>
<dbReference type="AlphaFoldDB" id="A0A6V7P077"/>
<keyword evidence="1" id="KW-0812">Transmembrane</keyword>
<feature type="transmembrane region" description="Helical" evidence="1">
    <location>
        <begin position="89"/>
        <end position="111"/>
    </location>
</feature>
<protein>
    <submittedName>
        <fullName evidence="2">Uncharacterized protein</fullName>
    </submittedName>
</protein>
<gene>
    <name evidence="2" type="ORF">CB5_LOCUS7446</name>
</gene>
<dbReference type="Pfam" id="PF20100">
    <property type="entry name" value="DUF6490"/>
    <property type="match status" value="1"/>
</dbReference>
<feature type="transmembrane region" description="Helical" evidence="1">
    <location>
        <begin position="147"/>
        <end position="171"/>
    </location>
</feature>
<organism evidence="2">
    <name type="scientific">Ananas comosus var. bracteatus</name>
    <name type="common">red pineapple</name>
    <dbReference type="NCBI Taxonomy" id="296719"/>
    <lineage>
        <taxon>Eukaryota</taxon>
        <taxon>Viridiplantae</taxon>
        <taxon>Streptophyta</taxon>
        <taxon>Embryophyta</taxon>
        <taxon>Tracheophyta</taxon>
        <taxon>Spermatophyta</taxon>
        <taxon>Magnoliopsida</taxon>
        <taxon>Liliopsida</taxon>
        <taxon>Poales</taxon>
        <taxon>Bromeliaceae</taxon>
        <taxon>Bromelioideae</taxon>
        <taxon>Ananas</taxon>
    </lineage>
</organism>
<evidence type="ECO:0000256" key="1">
    <source>
        <dbReference type="SAM" id="Phobius"/>
    </source>
</evidence>